<evidence type="ECO:0000313" key="1">
    <source>
        <dbReference type="EMBL" id="PPU69451.1"/>
    </source>
</evidence>
<organism evidence="1 2">
    <name type="scientific">Xanthomonas pisi</name>
    <dbReference type="NCBI Taxonomy" id="56457"/>
    <lineage>
        <taxon>Bacteria</taxon>
        <taxon>Pseudomonadati</taxon>
        <taxon>Pseudomonadota</taxon>
        <taxon>Gammaproteobacteria</taxon>
        <taxon>Lysobacterales</taxon>
        <taxon>Lysobacteraceae</taxon>
        <taxon>Xanthomonas</taxon>
    </lineage>
</organism>
<name>A0A2S7D6J1_9XANT</name>
<dbReference type="Proteomes" id="UP000238191">
    <property type="component" value="Unassembled WGS sequence"/>
</dbReference>
<gene>
    <name evidence="1" type="ORF">XpiCFBP4643_04790</name>
</gene>
<dbReference type="EMBL" id="MDEI01000003">
    <property type="protein sequence ID" value="PPU69451.1"/>
    <property type="molecule type" value="Genomic_DNA"/>
</dbReference>
<sequence>MEIVMPQLLGLVLALCTPHCSDALPLQEVRLRLTSTRIEVCLLQTRYEQASCIGASTPDQWAAVHAIAQTLQRLAVLVTRDARDRH</sequence>
<protein>
    <submittedName>
        <fullName evidence="1">Uncharacterized protein</fullName>
    </submittedName>
</protein>
<accession>A0A2S7D6J1</accession>
<reference evidence="2" key="1">
    <citation type="submission" date="2016-08" db="EMBL/GenBank/DDBJ databases">
        <authorList>
            <person name="Merda D."/>
            <person name="Briand M."/>
            <person name="Taghouti G."/>
            <person name="Carrere S."/>
            <person name="Gouzy J."/>
            <person name="Portier P."/>
            <person name="Jacques M.-A."/>
            <person name="Fischer-Le Saux M."/>
        </authorList>
    </citation>
    <scope>NUCLEOTIDE SEQUENCE [LARGE SCALE GENOMIC DNA]</scope>
    <source>
        <strain evidence="2">CFBP4643</strain>
    </source>
</reference>
<proteinExistence type="predicted"/>
<evidence type="ECO:0000313" key="2">
    <source>
        <dbReference type="Proteomes" id="UP000238191"/>
    </source>
</evidence>
<dbReference type="AlphaFoldDB" id="A0A2S7D6J1"/>
<keyword evidence="2" id="KW-1185">Reference proteome</keyword>
<comment type="caution">
    <text evidence="1">The sequence shown here is derived from an EMBL/GenBank/DDBJ whole genome shotgun (WGS) entry which is preliminary data.</text>
</comment>